<protein>
    <submittedName>
        <fullName evidence="1">Uncharacterized protein</fullName>
    </submittedName>
</protein>
<sequence>MNKRVAKSYKEYYEKFGEMPPAPYMSTLSDYEKDEAINQRIRDGKPFEKVKYWSQQPPVR</sequence>
<dbReference type="Proteomes" id="UP000033530">
    <property type="component" value="Unassembled WGS sequence"/>
</dbReference>
<gene>
    <name evidence="1" type="ORF">VV61_03360</name>
</gene>
<reference evidence="1 2" key="1">
    <citation type="submission" date="2015-03" db="EMBL/GenBank/DDBJ databases">
        <title>Draft Genome Sequence of S. carnosus subsp. utilis LTH 7013, Isolated from South Tirolean Ham.</title>
        <authorList>
            <person name="Mueller A."/>
            <person name="Huptas C."/>
            <person name="Wenning M."/>
            <person name="Weiss A."/>
            <person name="Schmidt H."/>
        </authorList>
    </citation>
    <scope>NUCLEOTIDE SEQUENCE [LARGE SCALE GENOMIC DNA]</scope>
    <source>
        <strain evidence="1 2">LTH7013</strain>
    </source>
</reference>
<evidence type="ECO:0000313" key="2">
    <source>
        <dbReference type="Proteomes" id="UP000033530"/>
    </source>
</evidence>
<evidence type="ECO:0000313" key="1">
    <source>
        <dbReference type="EMBL" id="KKB26540.1"/>
    </source>
</evidence>
<dbReference type="EMBL" id="LAIU01000001">
    <property type="protein sequence ID" value="KKB26540.1"/>
    <property type="molecule type" value="Genomic_DNA"/>
</dbReference>
<organism evidence="1 2">
    <name type="scientific">Staphylococcus carnosus</name>
    <dbReference type="NCBI Taxonomy" id="1281"/>
    <lineage>
        <taxon>Bacteria</taxon>
        <taxon>Bacillati</taxon>
        <taxon>Bacillota</taxon>
        <taxon>Bacilli</taxon>
        <taxon>Bacillales</taxon>
        <taxon>Staphylococcaceae</taxon>
        <taxon>Staphylococcus</taxon>
    </lineage>
</organism>
<dbReference type="GeneID" id="93795723"/>
<comment type="caution">
    <text evidence="1">The sequence shown here is derived from an EMBL/GenBank/DDBJ whole genome shotgun (WGS) entry which is preliminary data.</text>
</comment>
<accession>A0AAJ0JRA3</accession>
<name>A0AAJ0JRA3_STACA</name>
<dbReference type="AlphaFoldDB" id="A0AAJ0JRA3"/>
<dbReference type="RefSeq" id="WP_015900039.1">
    <property type="nucleotide sequence ID" value="NZ_BKAO01000001.1"/>
</dbReference>
<proteinExistence type="predicted"/>